<reference evidence="4" key="2">
    <citation type="submission" date="2013-07" db="EMBL/GenBank/DDBJ databases">
        <authorList>
            <person name="Morais-Silva F.O."/>
            <person name="Rezende A.M."/>
            <person name="Pimentel C."/>
            <person name="Resende D.M."/>
            <person name="Santos C.I."/>
            <person name="Clemente C."/>
            <person name="de Oliveira L.M."/>
            <person name="da Silva S.M."/>
            <person name="Costa D.A."/>
            <person name="Varela-Raposo A."/>
            <person name="Horacio E.C.A."/>
            <person name="Matos M."/>
            <person name="Flores O."/>
            <person name="Ruiz J.C."/>
            <person name="Rodrigues-Pousada C."/>
        </authorList>
    </citation>
    <scope>NUCLEOTIDE SEQUENCE [LARGE SCALE GENOMIC DNA]</scope>
    <source>
        <strain evidence="4">ATCC 19364 / DSM 1382 / NCIMB 9332 / VKM B-1759</strain>
    </source>
</reference>
<feature type="transmembrane region" description="Helical" evidence="1">
    <location>
        <begin position="6"/>
        <end position="30"/>
    </location>
</feature>
<proteinExistence type="predicted"/>
<dbReference type="Gene3D" id="3.40.50.1820">
    <property type="entry name" value="alpha/beta hydrolase"/>
    <property type="match status" value="1"/>
</dbReference>
<dbReference type="EMBL" id="CP006585">
    <property type="protein sequence ID" value="AGW14592.1"/>
    <property type="molecule type" value="Genomic_DNA"/>
</dbReference>
<evidence type="ECO:0000256" key="1">
    <source>
        <dbReference type="SAM" id="Phobius"/>
    </source>
</evidence>
<feature type="domain" description="AB hydrolase-1" evidence="2">
    <location>
        <begin position="90"/>
        <end position="217"/>
    </location>
</feature>
<keyword evidence="1" id="KW-1133">Transmembrane helix</keyword>
<organism evidence="3 4">
    <name type="scientific">Megalodesulfovibrio gigas (strain ATCC 19364 / DSM 1382 / NCIMB 9332 / VKM B-1759)</name>
    <name type="common">Desulfovibrio gigas</name>
    <dbReference type="NCBI Taxonomy" id="1121448"/>
    <lineage>
        <taxon>Bacteria</taxon>
        <taxon>Pseudomonadati</taxon>
        <taxon>Thermodesulfobacteriota</taxon>
        <taxon>Desulfovibrionia</taxon>
        <taxon>Desulfovibrionales</taxon>
        <taxon>Desulfovibrionaceae</taxon>
        <taxon>Megalodesulfovibrio</taxon>
    </lineage>
</organism>
<dbReference type="HOGENOM" id="CLU_065542_0_0_7"/>
<name>T2GFC5_MEGG1</name>
<evidence type="ECO:0000313" key="3">
    <source>
        <dbReference type="EMBL" id="AGW14592.1"/>
    </source>
</evidence>
<accession>T2GFC5</accession>
<dbReference type="PANTHER" id="PTHR37946:SF1">
    <property type="entry name" value="SLL1969 PROTEIN"/>
    <property type="match status" value="1"/>
</dbReference>
<dbReference type="KEGG" id="dgg:DGI_2865"/>
<dbReference type="PANTHER" id="PTHR37946">
    <property type="entry name" value="SLL1969 PROTEIN"/>
    <property type="match status" value="1"/>
</dbReference>
<dbReference type="AlphaFoldDB" id="T2GFC5"/>
<dbReference type="Proteomes" id="UP000016587">
    <property type="component" value="Chromosome"/>
</dbReference>
<dbReference type="OrthoDB" id="275181at2"/>
<dbReference type="SUPFAM" id="SSF53474">
    <property type="entry name" value="alpha/beta-Hydrolases"/>
    <property type="match status" value="1"/>
</dbReference>
<reference evidence="3 4" key="1">
    <citation type="journal article" date="2013" name="J. Bacteriol.">
        <title>Roles of HynAB and Ech, the only two hydrogenases found in the model sulfate reducer Desulfovibrio gigas.</title>
        <authorList>
            <person name="Morais-Silva F.O."/>
            <person name="Santos C.I."/>
            <person name="Rodrigues R."/>
            <person name="Pereira I.A."/>
            <person name="Rodrigues-Pousada C."/>
        </authorList>
    </citation>
    <scope>NUCLEOTIDE SEQUENCE [LARGE SCALE GENOMIC DNA]</scope>
    <source>
        <strain evidence="4">ATCC 19364 / DSM 1382 / NCIMB 9332 / VKM B-1759</strain>
    </source>
</reference>
<dbReference type="STRING" id="1121448.DGI_2865"/>
<dbReference type="InterPro" id="IPR000073">
    <property type="entry name" value="AB_hydrolase_1"/>
</dbReference>
<keyword evidence="1" id="KW-0472">Membrane</keyword>
<keyword evidence="1" id="KW-0812">Transmembrane</keyword>
<dbReference type="PATRIC" id="fig|1121448.10.peg.2827"/>
<sequence>MQIVIVAVLLPLALGILVMTGLTSLFWLYEAVNTGHAGFLATRWRLSLPQAMVRLLLSSIRSHVLAYGLYPLGLFPALHRTEGESERPPVLFVHGLYHNASAWLLFRRWLARDGFTRTKALHYWSFGTDYFTILEKLARAVDALRAAHPGEPVVLVGHSLGGLLIRGYLSSPHCMDGETCKVAAAVTLGAPHGGSRLAALGIGRLARSLLYHGPLIRVLEARDQPPACPVLALTTPLDNFVLPADGSDIALPGWTLEAGAPVCHVGMIHHEPTARRTAQFLAGAVSSLPATSLP</sequence>
<dbReference type="RefSeq" id="WP_021761634.1">
    <property type="nucleotide sequence ID" value="NC_022444.1"/>
</dbReference>
<gene>
    <name evidence="3" type="ORF">DGI_2865</name>
</gene>
<dbReference type="InterPro" id="IPR029058">
    <property type="entry name" value="AB_hydrolase_fold"/>
</dbReference>
<dbReference type="Pfam" id="PF12697">
    <property type="entry name" value="Abhydrolase_6"/>
    <property type="match status" value="1"/>
</dbReference>
<keyword evidence="4" id="KW-1185">Reference proteome</keyword>
<evidence type="ECO:0000259" key="2">
    <source>
        <dbReference type="Pfam" id="PF12697"/>
    </source>
</evidence>
<dbReference type="eggNOG" id="COG1075">
    <property type="taxonomic scope" value="Bacteria"/>
</dbReference>
<evidence type="ECO:0000313" key="4">
    <source>
        <dbReference type="Proteomes" id="UP000016587"/>
    </source>
</evidence>
<protein>
    <submittedName>
        <fullName evidence="3">Putative lipase class 2</fullName>
    </submittedName>
</protein>